<accession>A0ACB8G0J1</accession>
<dbReference type="Proteomes" id="UP000827872">
    <property type="component" value="Linkage Group LG02"/>
</dbReference>
<keyword evidence="2" id="KW-1185">Reference proteome</keyword>
<dbReference type="EMBL" id="CM037615">
    <property type="protein sequence ID" value="KAH8012769.1"/>
    <property type="molecule type" value="Genomic_DNA"/>
</dbReference>
<comment type="caution">
    <text evidence="1">The sequence shown here is derived from an EMBL/GenBank/DDBJ whole genome shotgun (WGS) entry which is preliminary data.</text>
</comment>
<reference evidence="1" key="1">
    <citation type="submission" date="2021-08" db="EMBL/GenBank/DDBJ databases">
        <title>The first chromosome-level gecko genome reveals the dynamic sex chromosomes of Neotropical dwarf geckos (Sphaerodactylidae: Sphaerodactylus).</title>
        <authorList>
            <person name="Pinto B.J."/>
            <person name="Keating S.E."/>
            <person name="Gamble T."/>
        </authorList>
    </citation>
    <scope>NUCLEOTIDE SEQUENCE</scope>
    <source>
        <strain evidence="1">TG3544</strain>
    </source>
</reference>
<name>A0ACB8G0J1_9SAUR</name>
<gene>
    <name evidence="1" type="ORF">K3G42_000890</name>
</gene>
<sequence>MASAPFSPLRESFYRSMVENTRSRSSSSARIHYAPSRSRWAERTEHSSELRNSRWAGQRAPSRSLGPHAGRCAHSEGPSNRRGALGRKGRDSTRRMDRHSDGQGGSHDKSLSPPAKTPETSTALALIPTILGADHPPPQIFKAAVHPKGLTASYNIKTL</sequence>
<proteinExistence type="predicted"/>
<organism evidence="1 2">
    <name type="scientific">Sphaerodactylus townsendi</name>
    <dbReference type="NCBI Taxonomy" id="933632"/>
    <lineage>
        <taxon>Eukaryota</taxon>
        <taxon>Metazoa</taxon>
        <taxon>Chordata</taxon>
        <taxon>Craniata</taxon>
        <taxon>Vertebrata</taxon>
        <taxon>Euteleostomi</taxon>
        <taxon>Lepidosauria</taxon>
        <taxon>Squamata</taxon>
        <taxon>Bifurcata</taxon>
        <taxon>Gekkota</taxon>
        <taxon>Sphaerodactylidae</taxon>
        <taxon>Sphaerodactylus</taxon>
    </lineage>
</organism>
<protein>
    <submittedName>
        <fullName evidence="1">Uncharacterized protein</fullName>
    </submittedName>
</protein>
<evidence type="ECO:0000313" key="1">
    <source>
        <dbReference type="EMBL" id="KAH8012769.1"/>
    </source>
</evidence>
<evidence type="ECO:0000313" key="2">
    <source>
        <dbReference type="Proteomes" id="UP000827872"/>
    </source>
</evidence>